<feature type="compositionally biased region" description="Acidic residues" evidence="3">
    <location>
        <begin position="140"/>
        <end position="156"/>
    </location>
</feature>
<feature type="compositionally biased region" description="Polar residues" evidence="3">
    <location>
        <begin position="159"/>
        <end position="174"/>
    </location>
</feature>
<organism evidence="4">
    <name type="scientific">Trypanosoma vivax (strain Y486)</name>
    <dbReference type="NCBI Taxonomy" id="1055687"/>
    <lineage>
        <taxon>Eukaryota</taxon>
        <taxon>Discoba</taxon>
        <taxon>Euglenozoa</taxon>
        <taxon>Kinetoplastea</taxon>
        <taxon>Metakinetoplastina</taxon>
        <taxon>Trypanosomatida</taxon>
        <taxon>Trypanosomatidae</taxon>
        <taxon>Trypanosoma</taxon>
        <taxon>Duttonella</taxon>
    </lineage>
</organism>
<name>G0UA48_TRYVY</name>
<evidence type="ECO:0008006" key="5">
    <source>
        <dbReference type="Google" id="ProtNLM"/>
    </source>
</evidence>
<protein>
    <recommendedName>
        <fullName evidence="5">Pre-rRNA-processing protein TSR2</fullName>
    </recommendedName>
</protein>
<dbReference type="EMBL" id="HE573027">
    <property type="protein sequence ID" value="CCC52680.1"/>
    <property type="molecule type" value="Genomic_DNA"/>
</dbReference>
<dbReference type="GO" id="GO:0006364">
    <property type="term" value="P:rRNA processing"/>
    <property type="evidence" value="ECO:0007669"/>
    <property type="project" value="UniProtKB-KW"/>
</dbReference>
<dbReference type="InterPro" id="IPR019398">
    <property type="entry name" value="Pre-rRNA_process_TSR2"/>
</dbReference>
<dbReference type="AlphaFoldDB" id="G0UA48"/>
<feature type="region of interest" description="Disordered" evidence="3">
    <location>
        <begin position="140"/>
        <end position="192"/>
    </location>
</feature>
<sequence length="199" mass="22650">MQQTPPGLQLIRQPYRATAEQFQRFVTGLDAVLNQWTALHLVAQHCDLLAISSMYRELVSWFEVDGEVYADDLEIFFENFFTEVRSVIVEDDSMKEVGEVLHDMYCRCCQNDFSTVERYVSTLDVYRRLNPVKLSVNVGGDEESAQLAENEEDGDGDAPSNSQGIANAQVGSESGNKRRRNNRKNAHERTADGWCVVRY</sequence>
<reference evidence="4" key="1">
    <citation type="journal article" date="2012" name="Proc. Natl. Acad. Sci. U.S.A.">
        <title>Antigenic diversity is generated by distinct evolutionary mechanisms in African trypanosome species.</title>
        <authorList>
            <person name="Jackson A.P."/>
            <person name="Berry A."/>
            <person name="Aslett M."/>
            <person name="Allison H.C."/>
            <person name="Burton P."/>
            <person name="Vavrova-Anderson J."/>
            <person name="Brown R."/>
            <person name="Browne H."/>
            <person name="Corton N."/>
            <person name="Hauser H."/>
            <person name="Gamble J."/>
            <person name="Gilderthorp R."/>
            <person name="Marcello L."/>
            <person name="McQuillan J."/>
            <person name="Otto T.D."/>
            <person name="Quail M.A."/>
            <person name="Sanders M.J."/>
            <person name="van Tonder A."/>
            <person name="Ginger M.L."/>
            <person name="Field M.C."/>
            <person name="Barry J.D."/>
            <person name="Hertz-Fowler C."/>
            <person name="Berriman M."/>
        </authorList>
    </citation>
    <scope>NUCLEOTIDE SEQUENCE</scope>
    <source>
        <strain evidence="4">Y486</strain>
    </source>
</reference>
<gene>
    <name evidence="4" type="ORF">TVY486_1101650</name>
</gene>
<evidence type="ECO:0000313" key="4">
    <source>
        <dbReference type="EMBL" id="CCC52680.1"/>
    </source>
</evidence>
<dbReference type="OMA" id="NGWNIVQ"/>
<proteinExistence type="inferred from homology"/>
<evidence type="ECO:0000256" key="1">
    <source>
        <dbReference type="ARBA" id="ARBA00006524"/>
    </source>
</evidence>
<accession>G0UA48</accession>
<comment type="similarity">
    <text evidence="1">Belongs to the TSR2 family.</text>
</comment>
<dbReference type="PANTHER" id="PTHR21250">
    <property type="entry name" value="PRE-RRNA-PROCESSING PROTEIN TSR2 HOMOLOG"/>
    <property type="match status" value="1"/>
</dbReference>
<evidence type="ECO:0000256" key="3">
    <source>
        <dbReference type="SAM" id="MobiDB-lite"/>
    </source>
</evidence>
<dbReference type="VEuPathDB" id="TriTrypDB:TvY486_1101650"/>
<evidence type="ECO:0000256" key="2">
    <source>
        <dbReference type="ARBA" id="ARBA00022552"/>
    </source>
</evidence>
<keyword evidence="2" id="KW-0698">rRNA processing</keyword>